<dbReference type="KEGG" id="haa:A5892_10055"/>
<evidence type="ECO:0000256" key="3">
    <source>
        <dbReference type="SAM" id="SignalP"/>
    </source>
</evidence>
<dbReference type="PANTHER" id="PTHR37423">
    <property type="entry name" value="SOLUBLE LYTIC MUREIN TRANSGLYCOSYLASE-RELATED"/>
    <property type="match status" value="1"/>
</dbReference>
<gene>
    <name evidence="6" type="ORF">A5892_10055</name>
</gene>
<dbReference type="Pfam" id="PF01464">
    <property type="entry name" value="SLT"/>
    <property type="match status" value="1"/>
</dbReference>
<dbReference type="Proteomes" id="UP000077875">
    <property type="component" value="Chromosome"/>
</dbReference>
<dbReference type="Gene3D" id="1.10.530.10">
    <property type="match status" value="1"/>
</dbReference>
<dbReference type="InterPro" id="IPR008939">
    <property type="entry name" value="Lytic_TGlycosylase_superhlx_U"/>
</dbReference>
<feature type="domain" description="Transglycosylase SLT" evidence="4">
    <location>
        <begin position="480"/>
        <end position="585"/>
    </location>
</feature>
<feature type="signal peptide" evidence="3">
    <location>
        <begin position="1"/>
        <end position="25"/>
    </location>
</feature>
<organism evidence="6 7">
    <name type="scientific">Halotalea alkalilenta</name>
    <dbReference type="NCBI Taxonomy" id="376489"/>
    <lineage>
        <taxon>Bacteria</taxon>
        <taxon>Pseudomonadati</taxon>
        <taxon>Pseudomonadota</taxon>
        <taxon>Gammaproteobacteria</taxon>
        <taxon>Oceanospirillales</taxon>
        <taxon>Halomonadaceae</taxon>
        <taxon>Halotalea</taxon>
    </lineage>
</organism>
<dbReference type="InterPro" id="IPR037061">
    <property type="entry name" value="Lytic_TGlycoase_superhlx_L_sf"/>
</dbReference>
<dbReference type="CDD" id="cd13401">
    <property type="entry name" value="Slt70-like"/>
    <property type="match status" value="1"/>
</dbReference>
<sequence length="646" mass="71632">MRHLLGLGIATALCAGLFAPLPAQADDMAMRQALADARQGSWSRIDQRTERVDHLLDGYIEYHRLRHALPDVAPQVINDFIARHDDSPLAGWLRGQAQTAYGRRGDFAALLAVSDGEPIGTERQCYYYTALLEREPSAAAAGGRALWRVGSSQPNACDPLFERLRASGALTTEDDWTRLMLAWENGSTGLVNYLRRLIDDPAWRDALSAFDRVNADPSQVATLPARLGPDGSAGPSLLAATFHRLTRDNTAAALAAWQRLGEQATLGAEQRRSIEHDLAFYAMARSVPGSQPWVDRALPRLEADDLYELRVRNALAARDWQAVFDWVPRMPDSVRTEARWQYWLGRASAELGDPTTARSAFEAAAQGRNFFAFAAADRLGRTYALNDASRPVPPERIAQVAQTLAVQRVGALYRIDEPGLARSEWVALLERSDHAHSEAMAAYAIQQGWYELAVQASISARAWDALAWRFPHAFEPEFVKWGASRGVDPYFLMGIARRESAFNQRAQSPVGARGLMQLMPDTARHLSSRRNIPYAGVESLEDPEVNVAFGSAYIRDMLDRYSNNRIAAAAAYNAGPGRVDRWLANGNQPFDLFVESIPFRETREYVLAVLAYRAIFESLAKGSSEGVEMLSDVERNAYYDASMRSG</sequence>
<keyword evidence="7" id="KW-1185">Reference proteome</keyword>
<dbReference type="SUPFAM" id="SSF48435">
    <property type="entry name" value="Bacterial muramidases"/>
    <property type="match status" value="1"/>
</dbReference>
<protein>
    <submittedName>
        <fullName evidence="6">Lytic transglycosylase</fullName>
    </submittedName>
</protein>
<evidence type="ECO:0000259" key="4">
    <source>
        <dbReference type="Pfam" id="PF01464"/>
    </source>
</evidence>
<dbReference type="SUPFAM" id="SSF53955">
    <property type="entry name" value="Lysozyme-like"/>
    <property type="match status" value="1"/>
</dbReference>
<name>A0A172YK61_9GAMM</name>
<dbReference type="GO" id="GO:0042597">
    <property type="term" value="C:periplasmic space"/>
    <property type="evidence" value="ECO:0007669"/>
    <property type="project" value="InterPro"/>
</dbReference>
<evidence type="ECO:0000259" key="5">
    <source>
        <dbReference type="Pfam" id="PF14718"/>
    </source>
</evidence>
<evidence type="ECO:0000256" key="2">
    <source>
        <dbReference type="ARBA" id="ARBA00022729"/>
    </source>
</evidence>
<dbReference type="GO" id="GO:0004553">
    <property type="term" value="F:hydrolase activity, hydrolyzing O-glycosyl compounds"/>
    <property type="evidence" value="ECO:0007669"/>
    <property type="project" value="InterPro"/>
</dbReference>
<dbReference type="STRING" id="376489.A5892_10055"/>
<reference evidence="6 7" key="1">
    <citation type="submission" date="2016-04" db="EMBL/GenBank/DDBJ databases">
        <title>Complete Genome Sequence of Halotalea alkalilenta IHB B 13600.</title>
        <authorList>
            <person name="Swarnkar M.K."/>
            <person name="Sharma A."/>
            <person name="Kaushal K."/>
            <person name="Soni R."/>
            <person name="Rana S."/>
            <person name="Singh A.K."/>
            <person name="Gulati A."/>
        </authorList>
    </citation>
    <scope>NUCLEOTIDE SEQUENCE [LARGE SCALE GENOMIC DNA]</scope>
    <source>
        <strain evidence="6 7">IHB B 13600</strain>
    </source>
</reference>
<dbReference type="Gene3D" id="1.25.20.10">
    <property type="entry name" value="Bacterial muramidases"/>
    <property type="match status" value="1"/>
</dbReference>
<feature type="domain" description="Lytic transglycosylase superhelical linker" evidence="5">
    <location>
        <begin position="400"/>
        <end position="466"/>
    </location>
</feature>
<dbReference type="EMBL" id="CP015243">
    <property type="protein sequence ID" value="ANF59599.1"/>
    <property type="molecule type" value="Genomic_DNA"/>
</dbReference>
<evidence type="ECO:0000256" key="1">
    <source>
        <dbReference type="ARBA" id="ARBA00007734"/>
    </source>
</evidence>
<feature type="chain" id="PRO_5008004792" evidence="3">
    <location>
        <begin position="26"/>
        <end position="646"/>
    </location>
</feature>
<dbReference type="PANTHER" id="PTHR37423:SF5">
    <property type="entry name" value="SOLUBLE LYTIC MUREIN TRANSGLYCOSYLASE"/>
    <property type="match status" value="1"/>
</dbReference>
<evidence type="ECO:0000313" key="6">
    <source>
        <dbReference type="EMBL" id="ANF59599.1"/>
    </source>
</evidence>
<dbReference type="InterPro" id="IPR023346">
    <property type="entry name" value="Lysozyme-like_dom_sf"/>
</dbReference>
<keyword evidence="2 3" id="KW-0732">Signal</keyword>
<proteinExistence type="inferred from homology"/>
<accession>A0A172YK61</accession>
<dbReference type="InterPro" id="IPR012289">
    <property type="entry name" value="Lytic_TGlycosylase_superhlx_L"/>
</dbReference>
<comment type="similarity">
    <text evidence="1">Belongs to the transglycosylase Slt family.</text>
</comment>
<evidence type="ECO:0000313" key="7">
    <source>
        <dbReference type="Proteomes" id="UP000077875"/>
    </source>
</evidence>
<dbReference type="Pfam" id="PF14718">
    <property type="entry name" value="SLT_L"/>
    <property type="match status" value="1"/>
</dbReference>
<dbReference type="InterPro" id="IPR008258">
    <property type="entry name" value="Transglycosylase_SLT_dom_1"/>
</dbReference>
<dbReference type="AlphaFoldDB" id="A0A172YK61"/>
<dbReference type="Gene3D" id="1.10.1240.20">
    <property type="entry name" value="Lytic transglycosylase, superhelical linker domain"/>
    <property type="match status" value="1"/>
</dbReference>